<feature type="transmembrane region" description="Helical" evidence="9">
    <location>
        <begin position="75"/>
        <end position="92"/>
    </location>
</feature>
<dbReference type="InterPro" id="IPR011701">
    <property type="entry name" value="MFS"/>
</dbReference>
<feature type="transmembrane region" description="Helical" evidence="9">
    <location>
        <begin position="104"/>
        <end position="121"/>
    </location>
</feature>
<keyword evidence="12" id="KW-1185">Reference proteome</keyword>
<evidence type="ECO:0000313" key="11">
    <source>
        <dbReference type="EMBL" id="NXX83414.1"/>
    </source>
</evidence>
<evidence type="ECO:0000256" key="2">
    <source>
        <dbReference type="ARBA" id="ARBA00022475"/>
    </source>
</evidence>
<dbReference type="Gene3D" id="1.20.1250.20">
    <property type="entry name" value="MFS general substrate transporter like domains"/>
    <property type="match status" value="1"/>
</dbReference>
<evidence type="ECO:0000256" key="5">
    <source>
        <dbReference type="ARBA" id="ARBA00023136"/>
    </source>
</evidence>
<evidence type="ECO:0000256" key="9">
    <source>
        <dbReference type="SAM" id="Phobius"/>
    </source>
</evidence>
<feature type="non-terminal residue" evidence="11">
    <location>
        <position position="427"/>
    </location>
</feature>
<proteinExistence type="predicted"/>
<dbReference type="PRINTS" id="PR01035">
    <property type="entry name" value="TCRTETA"/>
</dbReference>
<dbReference type="InterPro" id="IPR001958">
    <property type="entry name" value="Tet-R_TetA/multi-R_MdtG-like"/>
</dbReference>
<feature type="transmembrane region" description="Helical" evidence="9">
    <location>
        <begin position="38"/>
        <end position="63"/>
    </location>
</feature>
<dbReference type="InterPro" id="IPR036259">
    <property type="entry name" value="MFS_trans_sf"/>
</dbReference>
<evidence type="ECO:0000313" key="12">
    <source>
        <dbReference type="Proteomes" id="UP000654395"/>
    </source>
</evidence>
<evidence type="ECO:0000256" key="3">
    <source>
        <dbReference type="ARBA" id="ARBA00022692"/>
    </source>
</evidence>
<feature type="region of interest" description="Disordered" evidence="8">
    <location>
        <begin position="1"/>
        <end position="25"/>
    </location>
</feature>
<dbReference type="Proteomes" id="UP000654395">
    <property type="component" value="Unassembled WGS sequence"/>
</dbReference>
<protein>
    <recommendedName>
        <fullName evidence="6">Organic cation transporter-like protein 2</fullName>
    </recommendedName>
</protein>
<dbReference type="AlphaFoldDB" id="A0A852L2T4"/>
<feature type="transmembrane region" description="Helical" evidence="9">
    <location>
        <begin position="394"/>
        <end position="415"/>
    </location>
</feature>
<dbReference type="EMBL" id="WBNH01009313">
    <property type="protein sequence ID" value="NXX83414.1"/>
    <property type="molecule type" value="Genomic_DNA"/>
</dbReference>
<feature type="non-terminal residue" evidence="11">
    <location>
        <position position="1"/>
    </location>
</feature>
<comment type="caution">
    <text evidence="11">The sequence shown here is derived from an EMBL/GenBank/DDBJ whole genome shotgun (WGS) entry which is preliminary data.</text>
</comment>
<feature type="transmembrane region" description="Helical" evidence="9">
    <location>
        <begin position="160"/>
        <end position="182"/>
    </location>
</feature>
<evidence type="ECO:0000256" key="8">
    <source>
        <dbReference type="SAM" id="MobiDB-lite"/>
    </source>
</evidence>
<sequence>MDTMNAKVSSGGKEEDSGMRSETLGESSRLGEVKRGQVILVTYLIVTLELTFLFMQLGVMPYLAKSLGLDSVGFGYLQTIFGILQLVGGPIFGRFADQFGTRSALILSCASGSAFFLLTSISSNIPLLFLSRLPAVFMHGLPGAQKLITDLTASSQRADALGKLGLCFGIGIIIGSALGGVLSTKFGIFVPMYVGLVGSLINTIIAMVCIPLPAKPKPHHSVTDHSNVFSIREILRLMKFPGVMEIFLVKVLAGLPIGLFLVMFSIISMDFFGLEAVESGYLMSYFGVLQMVVQGLVVGKLTSHYTEKTLLRLSVFVFASVGLGMALMRTVWHYCIIAVPLTFAFSTLGTITDSILTKAVPSSDTGTMLGICASVHPLTRTVGPTIGGVLYKHFGVSSFGYLQLIVNIGLFVYLLKSKIPLREIKNQ</sequence>
<dbReference type="InterPro" id="IPR020846">
    <property type="entry name" value="MFS_dom"/>
</dbReference>
<feature type="transmembrane region" description="Helical" evidence="9">
    <location>
        <begin position="279"/>
        <end position="298"/>
    </location>
</feature>
<reference evidence="11" key="1">
    <citation type="submission" date="2020-02" db="EMBL/GenBank/DDBJ databases">
        <title>Bird 10,000 Genomes (B10K) Project - Family phase.</title>
        <authorList>
            <person name="Zhang G."/>
        </authorList>
    </citation>
    <scope>NUCLEOTIDE SEQUENCE</scope>
    <source>
        <strain evidence="11">B10K-DU-030-59</strain>
    </source>
</reference>
<dbReference type="PROSITE" id="PS50850">
    <property type="entry name" value="MFS"/>
    <property type="match status" value="1"/>
</dbReference>
<comment type="function">
    <text evidence="7">May act as a transporter of organic cations based on a proton efflux antiport mechanism. May play a role in the transport of chloroquine and quinidine-related compounds in kidney. Plays a role in the regulation of lipid metabolism.</text>
</comment>
<gene>
    <name evidence="11" type="primary">Slc22a18</name>
    <name evidence="11" type="ORF">UROIND_R07802</name>
</gene>
<evidence type="ECO:0000259" key="10">
    <source>
        <dbReference type="PROSITE" id="PS50850"/>
    </source>
</evidence>
<feature type="domain" description="Major facilitator superfamily (MFS) profile" evidence="10">
    <location>
        <begin position="35"/>
        <end position="421"/>
    </location>
</feature>
<dbReference type="GO" id="GO:0005635">
    <property type="term" value="C:nuclear envelope"/>
    <property type="evidence" value="ECO:0007669"/>
    <property type="project" value="TreeGrafter"/>
</dbReference>
<dbReference type="Pfam" id="PF07690">
    <property type="entry name" value="MFS_1"/>
    <property type="match status" value="1"/>
</dbReference>
<feature type="transmembrane region" description="Helical" evidence="9">
    <location>
        <begin position="246"/>
        <end position="267"/>
    </location>
</feature>
<feature type="transmembrane region" description="Helical" evidence="9">
    <location>
        <begin position="310"/>
        <end position="332"/>
    </location>
</feature>
<keyword evidence="3 9" id="KW-0812">Transmembrane</keyword>
<dbReference type="SUPFAM" id="SSF103473">
    <property type="entry name" value="MFS general substrate transporter"/>
    <property type="match status" value="1"/>
</dbReference>
<keyword evidence="4 9" id="KW-1133">Transmembrane helix</keyword>
<dbReference type="CDD" id="cd17331">
    <property type="entry name" value="MFS_SLC22A18"/>
    <property type="match status" value="1"/>
</dbReference>
<evidence type="ECO:0000256" key="7">
    <source>
        <dbReference type="ARBA" id="ARBA00093348"/>
    </source>
</evidence>
<organism evidence="11 12">
    <name type="scientific">Urocolius indicus</name>
    <name type="common">Red-faced mousebird</name>
    <name type="synonym">Colius indicus</name>
    <dbReference type="NCBI Taxonomy" id="458196"/>
    <lineage>
        <taxon>Eukaryota</taxon>
        <taxon>Metazoa</taxon>
        <taxon>Chordata</taxon>
        <taxon>Craniata</taxon>
        <taxon>Vertebrata</taxon>
        <taxon>Euteleostomi</taxon>
        <taxon>Archelosauria</taxon>
        <taxon>Archosauria</taxon>
        <taxon>Dinosauria</taxon>
        <taxon>Saurischia</taxon>
        <taxon>Theropoda</taxon>
        <taxon>Coelurosauria</taxon>
        <taxon>Aves</taxon>
        <taxon>Neognathae</taxon>
        <taxon>Neoaves</taxon>
        <taxon>Telluraves</taxon>
        <taxon>Coraciimorphae</taxon>
        <taxon>Coliiformes</taxon>
        <taxon>Coliidae</taxon>
        <taxon>Urocolius</taxon>
    </lineage>
</organism>
<evidence type="ECO:0000256" key="1">
    <source>
        <dbReference type="ARBA" id="ARBA00004424"/>
    </source>
</evidence>
<dbReference type="FunFam" id="1.20.1250.20:FF:000297">
    <property type="entry name" value="Solute carrier family 22 member 18"/>
    <property type="match status" value="1"/>
</dbReference>
<comment type="subcellular location">
    <subcellularLocation>
        <location evidence="1">Apical cell membrane</location>
        <topology evidence="1">Multi-pass membrane protein</topology>
    </subcellularLocation>
</comment>
<dbReference type="PANTHER" id="PTHR24002">
    <property type="entry name" value="SOLUTE CARRIER FAMILY 22 MEMBER 18"/>
    <property type="match status" value="1"/>
</dbReference>
<name>A0A852L2T4_UROIN</name>
<dbReference type="OrthoDB" id="440553at2759"/>
<dbReference type="GO" id="GO:0016324">
    <property type="term" value="C:apical plasma membrane"/>
    <property type="evidence" value="ECO:0007669"/>
    <property type="project" value="UniProtKB-SubCell"/>
</dbReference>
<dbReference type="PANTHER" id="PTHR24002:SF3">
    <property type="entry name" value="SOLUTE CARRIER FAMILY 22 MEMBER 18"/>
    <property type="match status" value="1"/>
</dbReference>
<keyword evidence="2" id="KW-1003">Cell membrane</keyword>
<feature type="transmembrane region" description="Helical" evidence="9">
    <location>
        <begin position="188"/>
        <end position="210"/>
    </location>
</feature>
<accession>A0A852L2T4</accession>
<evidence type="ECO:0000256" key="6">
    <source>
        <dbReference type="ARBA" id="ARBA00078639"/>
    </source>
</evidence>
<evidence type="ECO:0000256" key="4">
    <source>
        <dbReference type="ARBA" id="ARBA00022989"/>
    </source>
</evidence>
<keyword evidence="5 9" id="KW-0472">Membrane</keyword>
<dbReference type="GO" id="GO:0022857">
    <property type="term" value="F:transmembrane transporter activity"/>
    <property type="evidence" value="ECO:0007669"/>
    <property type="project" value="InterPro"/>
</dbReference>